<reference evidence="1 2" key="1">
    <citation type="submission" date="2015-09" db="EMBL/GenBank/DDBJ databases">
        <authorList>
            <consortium name="Pathogen Informatics"/>
        </authorList>
    </citation>
    <scope>NUCLEOTIDE SEQUENCE [LARGE SCALE GENOMIC DNA]</scope>
    <source>
        <strain evidence="1 2">2789STDY5834876</strain>
    </source>
</reference>
<dbReference type="AlphaFoldDB" id="A0A174JPY2"/>
<organism evidence="1 2">
    <name type="scientific">Faecalicatena contorta</name>
    <dbReference type="NCBI Taxonomy" id="39482"/>
    <lineage>
        <taxon>Bacteria</taxon>
        <taxon>Bacillati</taxon>
        <taxon>Bacillota</taxon>
        <taxon>Clostridia</taxon>
        <taxon>Lachnospirales</taxon>
        <taxon>Lachnospiraceae</taxon>
        <taxon>Faecalicatena</taxon>
    </lineage>
</organism>
<dbReference type="EMBL" id="CYZU01000048">
    <property type="protein sequence ID" value="CUO99867.1"/>
    <property type="molecule type" value="Genomic_DNA"/>
</dbReference>
<evidence type="ECO:0000313" key="1">
    <source>
        <dbReference type="EMBL" id="CUO99867.1"/>
    </source>
</evidence>
<dbReference type="InterPro" id="IPR013321">
    <property type="entry name" value="Arc_rbn_hlx_hlx"/>
</dbReference>
<name>A0A174JPY2_9FIRM</name>
<evidence type="ECO:0008006" key="3">
    <source>
        <dbReference type="Google" id="ProtNLM"/>
    </source>
</evidence>
<dbReference type="Gene3D" id="1.10.1220.10">
    <property type="entry name" value="Met repressor-like"/>
    <property type="match status" value="1"/>
</dbReference>
<protein>
    <recommendedName>
        <fullName evidence="3">CopG family transcriptional regulator</fullName>
    </recommendedName>
</protein>
<evidence type="ECO:0000313" key="2">
    <source>
        <dbReference type="Proteomes" id="UP000095544"/>
    </source>
</evidence>
<dbReference type="GO" id="GO:0006355">
    <property type="term" value="P:regulation of DNA-templated transcription"/>
    <property type="evidence" value="ECO:0007669"/>
    <property type="project" value="InterPro"/>
</dbReference>
<proteinExistence type="predicted"/>
<dbReference type="Proteomes" id="UP000095544">
    <property type="component" value="Unassembled WGS sequence"/>
</dbReference>
<accession>A0A174JPY2</accession>
<gene>
    <name evidence="1" type="ORF">ERS852491_03971</name>
</gene>
<sequence>MSPRTGRPTDDPKSLNTRIRFSEKDVQMLEFCCKMTGRNKSEIIRLGIEKVYKELKK</sequence>
<dbReference type="STRING" id="39482.ERS852491_03971"/>